<evidence type="ECO:0000313" key="3">
    <source>
        <dbReference type="Proteomes" id="UP000001953"/>
    </source>
</evidence>
<dbReference type="HOGENOM" id="CLU_027870_3_0_5"/>
<dbReference type="EMBL" id="CP000319">
    <property type="protein sequence ID" value="ABE63182.1"/>
    <property type="molecule type" value="Genomic_DNA"/>
</dbReference>
<dbReference type="Pfam" id="PF05136">
    <property type="entry name" value="Phage_portal_2"/>
    <property type="match status" value="1"/>
</dbReference>
<keyword evidence="3" id="KW-1185">Reference proteome</keyword>
<dbReference type="AlphaFoldDB" id="Q1QKR5"/>
<protein>
    <submittedName>
        <fullName evidence="2">Phage portal protein, lambda</fullName>
    </submittedName>
</protein>
<dbReference type="KEGG" id="nha:Nham_2391"/>
<gene>
    <name evidence="2" type="ordered locus">Nham_2391</name>
</gene>
<dbReference type="GO" id="GO:0019068">
    <property type="term" value="P:virion assembly"/>
    <property type="evidence" value="ECO:0007669"/>
    <property type="project" value="InterPro"/>
</dbReference>
<feature type="compositionally biased region" description="Basic and acidic residues" evidence="1">
    <location>
        <begin position="529"/>
        <end position="538"/>
    </location>
</feature>
<accession>Q1QKR5</accession>
<dbReference type="OrthoDB" id="9770450at2"/>
<feature type="region of interest" description="Disordered" evidence="1">
    <location>
        <begin position="1"/>
        <end position="20"/>
    </location>
</feature>
<feature type="region of interest" description="Disordered" evidence="1">
    <location>
        <begin position="507"/>
        <end position="538"/>
    </location>
</feature>
<evidence type="ECO:0000256" key="1">
    <source>
        <dbReference type="SAM" id="MobiDB-lite"/>
    </source>
</evidence>
<reference evidence="2 3" key="1">
    <citation type="submission" date="2006-03" db="EMBL/GenBank/DDBJ databases">
        <title>Complete sequence of chromosome of Nitrobacter hamburgensis X14.</title>
        <authorList>
            <consortium name="US DOE Joint Genome Institute"/>
            <person name="Copeland A."/>
            <person name="Lucas S."/>
            <person name="Lapidus A."/>
            <person name="Barry K."/>
            <person name="Detter J.C."/>
            <person name="Glavina del Rio T."/>
            <person name="Hammon N."/>
            <person name="Israni S."/>
            <person name="Dalin E."/>
            <person name="Tice H."/>
            <person name="Pitluck S."/>
            <person name="Chain P."/>
            <person name="Malfatti S."/>
            <person name="Shin M."/>
            <person name="Vergez L."/>
            <person name="Schmutz J."/>
            <person name="Larimer F."/>
            <person name="Land M."/>
            <person name="Hauser L."/>
            <person name="Kyrpides N."/>
            <person name="Ivanova N."/>
            <person name="Ward B."/>
            <person name="Arp D."/>
            <person name="Klotz M."/>
            <person name="Stein L."/>
            <person name="O'Mullan G."/>
            <person name="Starkenburg S."/>
            <person name="Sayavedra L."/>
            <person name="Poret-Peterson A.T."/>
            <person name="Gentry M.E."/>
            <person name="Bruce D."/>
            <person name="Richardson P."/>
        </authorList>
    </citation>
    <scope>NUCLEOTIDE SEQUENCE [LARGE SCALE GENOMIC DNA]</scope>
    <source>
        <strain evidence="3">DSM 10229 / NCIMB 13809 / X14</strain>
    </source>
</reference>
<dbReference type="STRING" id="323097.Nham_2391"/>
<dbReference type="Proteomes" id="UP000001953">
    <property type="component" value="Chromosome"/>
</dbReference>
<feature type="compositionally biased region" description="Basic residues" evidence="1">
    <location>
        <begin position="1"/>
        <end position="10"/>
    </location>
</feature>
<dbReference type="InterPro" id="IPR006429">
    <property type="entry name" value="Phage_lambda_portal"/>
</dbReference>
<name>Q1QKR5_NITHX</name>
<dbReference type="GO" id="GO:0005198">
    <property type="term" value="F:structural molecule activity"/>
    <property type="evidence" value="ECO:0007669"/>
    <property type="project" value="InterPro"/>
</dbReference>
<dbReference type="eggNOG" id="COG5511">
    <property type="taxonomic scope" value="Bacteria"/>
</dbReference>
<proteinExistence type="predicted"/>
<evidence type="ECO:0000313" key="2">
    <source>
        <dbReference type="EMBL" id="ABE63182.1"/>
    </source>
</evidence>
<sequence length="538" mass="59672">MNTRTRRRRKGPEPSAGAVPVQPRAQYLRGDRSGILQMRRAITRDGTVNVREAAARAAALAWDFMHNSGWLAGAATQVITDTIGTELKLNCRPNLSRLGYDAQEQSEFCRLVEAEWHRYAWEPRECDLAGKATIAEMLDGVIRYYLASGEAFGILDFLPTGQRKRYGIRTGTKISLVASHRLKRETNEFNGMDQGIFHDAIGRPTHYRFCRRESGMDVDHDIPAYDGRGLRRVVHVMDRGDNPDSPRGISPMTPVMKVAAQFDQLADATLATALMQTIFAATIKSPEASAAAFEAINSLGEDYDDLRGDLMDVWGQRLSALKEGGISMNDPARINHLGPGEEFTMHTASTPGSQYLPFSQNLQREMARCIGITYESLAMDHSSASYSSVKMSMASIWPIVLRRRERIAAPFCQAIYENWLDEMIWSGAIPVKGGYAAYSANRIDVVDTEWRGPERPSADPYKDALSNKIELEMGATTMQRIYAAKGLNWEEETDQIAREMDKLKKIEMPAPFGRSQGGGAGPNGAAAEGLREPAKVVE</sequence>
<organism evidence="2 3">
    <name type="scientific">Nitrobacter hamburgensis (strain DSM 10229 / NCIMB 13809 / X14)</name>
    <dbReference type="NCBI Taxonomy" id="323097"/>
    <lineage>
        <taxon>Bacteria</taxon>
        <taxon>Pseudomonadati</taxon>
        <taxon>Pseudomonadota</taxon>
        <taxon>Alphaproteobacteria</taxon>
        <taxon>Hyphomicrobiales</taxon>
        <taxon>Nitrobacteraceae</taxon>
        <taxon>Nitrobacter</taxon>
    </lineage>
</organism>